<accession>A0ABP9TSC0</accession>
<dbReference type="PANTHER" id="PTHR43441:SF10">
    <property type="entry name" value="ACETYLTRANSFERASE"/>
    <property type="match status" value="1"/>
</dbReference>
<dbReference type="SUPFAM" id="SSF55729">
    <property type="entry name" value="Acyl-CoA N-acyltransferases (Nat)"/>
    <property type="match status" value="1"/>
</dbReference>
<comment type="caution">
    <text evidence="2">The sequence shown here is derived from an EMBL/GenBank/DDBJ whole genome shotgun (WGS) entry which is preliminary data.</text>
</comment>
<dbReference type="Gene3D" id="3.40.630.30">
    <property type="match status" value="1"/>
</dbReference>
<dbReference type="Pfam" id="PF13302">
    <property type="entry name" value="Acetyltransf_3"/>
    <property type="match status" value="1"/>
</dbReference>
<evidence type="ECO:0000313" key="3">
    <source>
        <dbReference type="Proteomes" id="UP001501257"/>
    </source>
</evidence>
<feature type="domain" description="N-acetyltransferase" evidence="1">
    <location>
        <begin position="1"/>
        <end position="116"/>
    </location>
</feature>
<dbReference type="InterPro" id="IPR051908">
    <property type="entry name" value="Ribosomal_N-acetyltransferase"/>
</dbReference>
<dbReference type="EMBL" id="BAABLK010000034">
    <property type="protein sequence ID" value="GAA5227994.1"/>
    <property type="molecule type" value="Genomic_DNA"/>
</dbReference>
<evidence type="ECO:0000259" key="1">
    <source>
        <dbReference type="PROSITE" id="PS51186"/>
    </source>
</evidence>
<dbReference type="CDD" id="cd04301">
    <property type="entry name" value="NAT_SF"/>
    <property type="match status" value="1"/>
</dbReference>
<evidence type="ECO:0000313" key="2">
    <source>
        <dbReference type="EMBL" id="GAA5227994.1"/>
    </source>
</evidence>
<dbReference type="PANTHER" id="PTHR43441">
    <property type="entry name" value="RIBOSOMAL-PROTEIN-SERINE ACETYLTRANSFERASE"/>
    <property type="match status" value="1"/>
</dbReference>
<keyword evidence="3" id="KW-1185">Reference proteome</keyword>
<dbReference type="PROSITE" id="PS51186">
    <property type="entry name" value="GNAT"/>
    <property type="match status" value="1"/>
</dbReference>
<proteinExistence type="predicted"/>
<sequence>MDSAGQQGVAFAIDIDGTAVGHVLASAIDHRHDTAWISYWVTPQQRGAGLASRGLAGLADHCLGALELFRLELAYRVNNPSSAAVARNAGFLVEGVERAKLRYLDESGKPQRFDVETCARLRSDPPASVAPLRVCD</sequence>
<gene>
    <name evidence="2" type="ORF">GCM10025778_25270</name>
</gene>
<dbReference type="Proteomes" id="UP001501257">
    <property type="component" value="Unassembled WGS sequence"/>
</dbReference>
<dbReference type="InterPro" id="IPR000182">
    <property type="entry name" value="GNAT_dom"/>
</dbReference>
<reference evidence="3" key="1">
    <citation type="journal article" date="2019" name="Int. J. Syst. Evol. Microbiol.">
        <title>The Global Catalogue of Microorganisms (GCM) 10K type strain sequencing project: providing services to taxonomists for standard genome sequencing and annotation.</title>
        <authorList>
            <consortium name="The Broad Institute Genomics Platform"/>
            <consortium name="The Broad Institute Genome Sequencing Center for Infectious Disease"/>
            <person name="Wu L."/>
            <person name="Ma J."/>
        </authorList>
    </citation>
    <scope>NUCLEOTIDE SEQUENCE [LARGE SCALE GENOMIC DNA]</scope>
    <source>
        <strain evidence="3">JCM 18952</strain>
    </source>
</reference>
<name>A0ABP9TSC0_9MICC</name>
<dbReference type="InterPro" id="IPR016181">
    <property type="entry name" value="Acyl_CoA_acyltransferase"/>
</dbReference>
<protein>
    <recommendedName>
        <fullName evidence="1">N-acetyltransferase domain-containing protein</fullName>
    </recommendedName>
</protein>
<organism evidence="2 3">
    <name type="scientific">Paeniglutamicibacter antarcticus</name>
    <dbReference type="NCBI Taxonomy" id="494023"/>
    <lineage>
        <taxon>Bacteria</taxon>
        <taxon>Bacillati</taxon>
        <taxon>Actinomycetota</taxon>
        <taxon>Actinomycetes</taxon>
        <taxon>Micrococcales</taxon>
        <taxon>Micrococcaceae</taxon>
        <taxon>Paeniglutamicibacter</taxon>
    </lineage>
</organism>